<keyword evidence="3" id="KW-1185">Reference proteome</keyword>
<dbReference type="OrthoDB" id="9991317at2759"/>
<sequence length="183" mass="20890">MSFQRRRVSPTRDLEDLNVTHEGHPRDRVDLLESILNQQRAVELPTPTQLSQQPSYIENAITYKEKVILFLPETPPKLSSHLSNPAMLFTSRFKKFADIEDVDRATPRRQRAAKCIPEGHPDLPNLLSEFGCSFATRFQLFREPNDIKSAISNHERSSSRSQDTLASTNDSPTSGQRITRFNV</sequence>
<dbReference type="Proteomes" id="UP000467700">
    <property type="component" value="Unassembled WGS sequence"/>
</dbReference>
<evidence type="ECO:0000256" key="1">
    <source>
        <dbReference type="SAM" id="MobiDB-lite"/>
    </source>
</evidence>
<reference evidence="2 3" key="1">
    <citation type="submission" date="2020-01" db="EMBL/GenBank/DDBJ databases">
        <authorList>
            <person name="Gupta K D."/>
        </authorList>
    </citation>
    <scope>NUCLEOTIDE SEQUENCE [LARGE SCALE GENOMIC DNA]</scope>
</reference>
<dbReference type="EMBL" id="CACVBS010000079">
    <property type="protein sequence ID" value="CAA7269578.1"/>
    <property type="molecule type" value="Genomic_DNA"/>
</dbReference>
<feature type="region of interest" description="Disordered" evidence="1">
    <location>
        <begin position="152"/>
        <end position="183"/>
    </location>
</feature>
<name>A0A8S0WB96_CYCAE</name>
<proteinExistence type="predicted"/>
<comment type="caution">
    <text evidence="2">The sequence shown here is derived from an EMBL/GenBank/DDBJ whole genome shotgun (WGS) entry which is preliminary data.</text>
</comment>
<organism evidence="2 3">
    <name type="scientific">Cyclocybe aegerita</name>
    <name type="common">Black poplar mushroom</name>
    <name type="synonym">Agrocybe aegerita</name>
    <dbReference type="NCBI Taxonomy" id="1973307"/>
    <lineage>
        <taxon>Eukaryota</taxon>
        <taxon>Fungi</taxon>
        <taxon>Dikarya</taxon>
        <taxon>Basidiomycota</taxon>
        <taxon>Agaricomycotina</taxon>
        <taxon>Agaricomycetes</taxon>
        <taxon>Agaricomycetidae</taxon>
        <taxon>Agaricales</taxon>
        <taxon>Agaricineae</taxon>
        <taxon>Bolbitiaceae</taxon>
        <taxon>Cyclocybe</taxon>
    </lineage>
</organism>
<accession>A0A8S0WB96</accession>
<protein>
    <submittedName>
        <fullName evidence="2">Uncharacterized protein</fullName>
    </submittedName>
</protein>
<feature type="compositionally biased region" description="Polar residues" evidence="1">
    <location>
        <begin position="159"/>
        <end position="183"/>
    </location>
</feature>
<dbReference type="AlphaFoldDB" id="A0A8S0WB96"/>
<evidence type="ECO:0000313" key="2">
    <source>
        <dbReference type="EMBL" id="CAA7269578.1"/>
    </source>
</evidence>
<gene>
    <name evidence="2" type="ORF">AAE3_LOCUS11975</name>
</gene>
<evidence type="ECO:0000313" key="3">
    <source>
        <dbReference type="Proteomes" id="UP000467700"/>
    </source>
</evidence>